<dbReference type="KEGG" id="stq:Spith_2001"/>
<organism evidence="4 5">
    <name type="scientific">Winmispira thermophila (strain ATCC 700085 / DSM 6578 / Z-1203)</name>
    <name type="common">Spirochaeta thermophila</name>
    <dbReference type="NCBI Taxonomy" id="869211"/>
    <lineage>
        <taxon>Bacteria</taxon>
        <taxon>Pseudomonadati</taxon>
        <taxon>Spirochaetota</taxon>
        <taxon>Spirochaetia</taxon>
        <taxon>Winmispirales</taxon>
        <taxon>Winmispiraceae</taxon>
        <taxon>Winmispira</taxon>
    </lineage>
</organism>
<dbReference type="GO" id="GO:0003677">
    <property type="term" value="F:DNA binding"/>
    <property type="evidence" value="ECO:0007669"/>
    <property type="project" value="UniProtKB-UniRule"/>
</dbReference>
<protein>
    <submittedName>
        <fullName evidence="4">Regulatory protein TetR</fullName>
    </submittedName>
</protein>
<evidence type="ECO:0000256" key="2">
    <source>
        <dbReference type="PROSITE-ProRule" id="PRU00335"/>
    </source>
</evidence>
<accession>G0GEC2</accession>
<dbReference type="AlphaFoldDB" id="G0GEC2"/>
<keyword evidence="5" id="KW-1185">Reference proteome</keyword>
<dbReference type="PANTHER" id="PTHR30055">
    <property type="entry name" value="HTH-TYPE TRANSCRIPTIONAL REGULATOR RUTR"/>
    <property type="match status" value="1"/>
</dbReference>
<gene>
    <name evidence="4" type="ordered locus">Spith_2001</name>
</gene>
<dbReference type="InterPro" id="IPR050109">
    <property type="entry name" value="HTH-type_TetR-like_transc_reg"/>
</dbReference>
<dbReference type="Proteomes" id="UP000007254">
    <property type="component" value="Chromosome"/>
</dbReference>
<dbReference type="SUPFAM" id="SSF46689">
    <property type="entry name" value="Homeodomain-like"/>
    <property type="match status" value="1"/>
</dbReference>
<evidence type="ECO:0000313" key="4">
    <source>
        <dbReference type="EMBL" id="AEJ62259.1"/>
    </source>
</evidence>
<dbReference type="OrthoDB" id="9780939at2"/>
<evidence type="ECO:0000256" key="1">
    <source>
        <dbReference type="ARBA" id="ARBA00023125"/>
    </source>
</evidence>
<dbReference type="PRINTS" id="PR00455">
    <property type="entry name" value="HTHTETR"/>
</dbReference>
<evidence type="ECO:0000259" key="3">
    <source>
        <dbReference type="PROSITE" id="PS50977"/>
    </source>
</evidence>
<dbReference type="EMBL" id="CP002903">
    <property type="protein sequence ID" value="AEJ62259.1"/>
    <property type="molecule type" value="Genomic_DNA"/>
</dbReference>
<dbReference type="InterPro" id="IPR036271">
    <property type="entry name" value="Tet_transcr_reg_TetR-rel_C_sf"/>
</dbReference>
<dbReference type="HOGENOM" id="CLU_069356_1_4_12"/>
<dbReference type="RefSeq" id="WP_014625579.1">
    <property type="nucleotide sequence ID" value="NC_017583.1"/>
</dbReference>
<dbReference type="PANTHER" id="PTHR30055:SF232">
    <property type="entry name" value="TRANSCRIPTIONAL REGULATOR, TETR FAMILY"/>
    <property type="match status" value="1"/>
</dbReference>
<dbReference type="PROSITE" id="PS50977">
    <property type="entry name" value="HTH_TETR_2"/>
    <property type="match status" value="1"/>
</dbReference>
<sequence>MRNMDTGTEERIRKAAFEVFSEKGKAGTTMREIAQRAGVNKALVHYYFRTKDSLYETIAEEMARLALRLVFRPGDEALTLEELLPVLIRRHIEAMRAHPQLFRFLIGELASNRAEFLAIFARQLTLGERHVWSYFLEKIEEARKEGRIKEMDPFQLILDIVSLNIFPLLVAPALLPLIAEKAGIELDVEQVLEERADHVARLIWDAIKKE</sequence>
<name>G0GEC2_WINT7</name>
<reference evidence="4 5" key="1">
    <citation type="submission" date="2011-06" db="EMBL/GenBank/DDBJ databases">
        <title>The complete genome of Spirochaeta thermophila DSM 6578.</title>
        <authorList>
            <consortium name="US DOE Joint Genome Institute (JGI-PGF)"/>
            <person name="Lucas S."/>
            <person name="Lapidus A."/>
            <person name="Bruce D."/>
            <person name="Goodwin L."/>
            <person name="Pitluck S."/>
            <person name="Peters L."/>
            <person name="Kyrpides N."/>
            <person name="Mavromatis K."/>
            <person name="Ivanova N."/>
            <person name="Mikailova N."/>
            <person name="Pagani I."/>
            <person name="Chertkov O."/>
            <person name="Detter J.C."/>
            <person name="Tapia R."/>
            <person name="Han C."/>
            <person name="Land M."/>
            <person name="Hauser L."/>
            <person name="Markowitz V."/>
            <person name="Cheng J.-F."/>
            <person name="Hugenholtz P."/>
            <person name="Woyke T."/>
            <person name="Wu D."/>
            <person name="Spring S."/>
            <person name="Merkhoffer B."/>
            <person name="Schneider S."/>
            <person name="Klenk H.-P."/>
            <person name="Eisen J.A."/>
        </authorList>
    </citation>
    <scope>NUCLEOTIDE SEQUENCE [LARGE SCALE GENOMIC DNA]</scope>
    <source>
        <strain evidence="5">ATCC 700085 / DSM 6578 / Z-1203</strain>
    </source>
</reference>
<evidence type="ECO:0000313" key="5">
    <source>
        <dbReference type="Proteomes" id="UP000007254"/>
    </source>
</evidence>
<dbReference type="Pfam" id="PF00440">
    <property type="entry name" value="TetR_N"/>
    <property type="match status" value="1"/>
</dbReference>
<feature type="DNA-binding region" description="H-T-H motif" evidence="2">
    <location>
        <begin position="29"/>
        <end position="48"/>
    </location>
</feature>
<proteinExistence type="predicted"/>
<dbReference type="SUPFAM" id="SSF48498">
    <property type="entry name" value="Tetracyclin repressor-like, C-terminal domain"/>
    <property type="match status" value="1"/>
</dbReference>
<keyword evidence="1 2" id="KW-0238">DNA-binding</keyword>
<dbReference type="Gene3D" id="1.10.357.10">
    <property type="entry name" value="Tetracycline Repressor, domain 2"/>
    <property type="match status" value="1"/>
</dbReference>
<feature type="domain" description="HTH tetR-type" evidence="3">
    <location>
        <begin position="6"/>
        <end position="66"/>
    </location>
</feature>
<dbReference type="InterPro" id="IPR001647">
    <property type="entry name" value="HTH_TetR"/>
</dbReference>
<dbReference type="InterPro" id="IPR009057">
    <property type="entry name" value="Homeodomain-like_sf"/>
</dbReference>
<dbReference type="STRING" id="869211.Spith_2001"/>